<dbReference type="PROSITE" id="PS51257">
    <property type="entry name" value="PROKAR_LIPOPROTEIN"/>
    <property type="match status" value="1"/>
</dbReference>
<dbReference type="EMBL" id="CP013355">
    <property type="protein sequence ID" value="AMC10560.1"/>
    <property type="molecule type" value="Genomic_DNA"/>
</dbReference>
<reference evidence="2 3" key="2">
    <citation type="journal article" date="2016" name="Int. J. Syst. Evol. Microbiol.">
        <title>Lutibacter profundi sp. nov., isolated from a deep-sea hydrothermal system on the Arctic Mid-Ocean Ridge and emended description of the genus Lutibacter.</title>
        <authorList>
            <person name="Le Moine Bauer S."/>
            <person name="Roalkvam I."/>
            <person name="Steen I.H."/>
            <person name="Dahle H."/>
        </authorList>
    </citation>
    <scope>NUCLEOTIDE SEQUENCE [LARGE SCALE GENOMIC DNA]</scope>
    <source>
        <strain evidence="2 3">LP1</strain>
    </source>
</reference>
<accession>A0A0X8G5R9</accession>
<dbReference type="KEGG" id="lut:Lupro_04575"/>
<reference evidence="3" key="1">
    <citation type="submission" date="2015-12" db="EMBL/GenBank/DDBJ databases">
        <title>Complete genome sequence of Lutibacter profundus strain LP1.</title>
        <authorList>
            <person name="Wissuwa J."/>
            <person name="Le Moine Bauer S."/>
            <person name="Stokke R."/>
            <person name="Dahle H."/>
            <person name="Steen I.H."/>
        </authorList>
    </citation>
    <scope>NUCLEOTIDE SEQUENCE [LARGE SCALE GENOMIC DNA]</scope>
    <source>
        <strain evidence="3">LP1</strain>
    </source>
</reference>
<dbReference type="STRING" id="1622118.Lupro_04575"/>
<evidence type="ECO:0000313" key="3">
    <source>
        <dbReference type="Proteomes" id="UP000059672"/>
    </source>
</evidence>
<feature type="chain" id="PRO_5007066248" evidence="1">
    <location>
        <begin position="24"/>
        <end position="475"/>
    </location>
</feature>
<gene>
    <name evidence="2" type="ORF">Lupro_04575</name>
</gene>
<name>A0A0X8G5R9_9FLAO</name>
<dbReference type="RefSeq" id="WP_068206700.1">
    <property type="nucleotide sequence ID" value="NZ_CP013355.1"/>
</dbReference>
<organism evidence="2 3">
    <name type="scientific">Lutibacter profundi</name>
    <dbReference type="NCBI Taxonomy" id="1622118"/>
    <lineage>
        <taxon>Bacteria</taxon>
        <taxon>Pseudomonadati</taxon>
        <taxon>Bacteroidota</taxon>
        <taxon>Flavobacteriia</taxon>
        <taxon>Flavobacteriales</taxon>
        <taxon>Flavobacteriaceae</taxon>
        <taxon>Lutibacter</taxon>
    </lineage>
</organism>
<protein>
    <submittedName>
        <fullName evidence="2">Uncharacterized protein</fullName>
    </submittedName>
</protein>
<feature type="signal peptide" evidence="1">
    <location>
        <begin position="1"/>
        <end position="23"/>
    </location>
</feature>
<dbReference type="AlphaFoldDB" id="A0A0X8G5R9"/>
<evidence type="ECO:0000256" key="1">
    <source>
        <dbReference type="SAM" id="SignalP"/>
    </source>
</evidence>
<proteinExistence type="predicted"/>
<keyword evidence="3" id="KW-1185">Reference proteome</keyword>
<evidence type="ECO:0000313" key="2">
    <source>
        <dbReference type="EMBL" id="AMC10560.1"/>
    </source>
</evidence>
<dbReference type="OrthoDB" id="7372800at2"/>
<keyword evidence="1" id="KW-0732">Signal</keyword>
<dbReference type="Proteomes" id="UP000059672">
    <property type="component" value="Chromosome"/>
</dbReference>
<sequence length="475" mass="51825">MKNKRNYVAVNLLTIGVLATLMACSNDNSTLIPQFQSKSVNSTANYTDMTLFRGSKSSTTGAIYEVLPGPAVINPAMSPTPFSNNIQSTEGAYEIEVDDIVDVDATTSTDAVKFVNITFTANDGKKFKIDQINIIHKPEGAGDHSFFGGVGLNKMMHGDTGIGTALMPKMLAYITLWGLVDLKDASTGEVVASNRIIHIMTASNVRNSNLEMIPEVVLDKSDHDTWMSQTHVILIPQDMDGNFSPVPGTDHGFIHMMWENVELTKETRDWKKVYEILPGPAVINEAMNPTPFSNKVAFGAGSYSFNVIDNSEEDSENSEDLIKNVAIKYQRPNGEMFIIDDIQIIHKTNGSGDHPYFGGVGLDKVMHGNTGIGTNLMPKLTSYITLWGIADLKDGNGNVIAPNRLVHIMVSSRSRSSDLKLSTSTDIDSTDKSPNNIETHIIIPPLDLEGNMSPVSGTGHGFLHLMFENVNLTEN</sequence>